<dbReference type="Proteomes" id="UP001153620">
    <property type="component" value="Chromosome 1"/>
</dbReference>
<reference evidence="2" key="2">
    <citation type="submission" date="2022-10" db="EMBL/GenBank/DDBJ databases">
        <authorList>
            <consortium name="ENA_rothamsted_submissions"/>
            <consortium name="culmorum"/>
            <person name="King R."/>
        </authorList>
    </citation>
    <scope>NUCLEOTIDE SEQUENCE</scope>
</reference>
<evidence type="ECO:0000313" key="2">
    <source>
        <dbReference type="EMBL" id="CAG9801549.1"/>
    </source>
</evidence>
<gene>
    <name evidence="2" type="ORF">CHIRRI_LOCUS4475</name>
</gene>
<evidence type="ECO:0000313" key="3">
    <source>
        <dbReference type="Proteomes" id="UP001153620"/>
    </source>
</evidence>
<reference evidence="2" key="1">
    <citation type="submission" date="2022-01" db="EMBL/GenBank/DDBJ databases">
        <authorList>
            <person name="King R."/>
        </authorList>
    </citation>
    <scope>NUCLEOTIDE SEQUENCE</scope>
</reference>
<dbReference type="AlphaFoldDB" id="A0A9N9WQ69"/>
<feature type="region of interest" description="Disordered" evidence="1">
    <location>
        <begin position="134"/>
        <end position="157"/>
    </location>
</feature>
<name>A0A9N9WQ69_9DIPT</name>
<dbReference type="OrthoDB" id="7783713at2759"/>
<evidence type="ECO:0000256" key="1">
    <source>
        <dbReference type="SAM" id="MobiDB-lite"/>
    </source>
</evidence>
<sequence length="209" mass="25074">MSKELSKVVYNDRYGYAIAYYPPLHMRDTKLEILERSKKINLPSLRPRCKPEPTRVWKLRETPSDFLKRKNMEREIEVLHDTCAKAKDLFRKARDFDHNRSEMLYPSYKNSIQSRNVNDVIHDVNEIYETYLNKSKPEKSETDNENQDNIEEHPKKSVILDIHDSCEHKISKRRQDAIHEIQVYCESIDKLYERIEQLSNAFNEEKEEK</sequence>
<organism evidence="2 3">
    <name type="scientific">Chironomus riparius</name>
    <dbReference type="NCBI Taxonomy" id="315576"/>
    <lineage>
        <taxon>Eukaryota</taxon>
        <taxon>Metazoa</taxon>
        <taxon>Ecdysozoa</taxon>
        <taxon>Arthropoda</taxon>
        <taxon>Hexapoda</taxon>
        <taxon>Insecta</taxon>
        <taxon>Pterygota</taxon>
        <taxon>Neoptera</taxon>
        <taxon>Endopterygota</taxon>
        <taxon>Diptera</taxon>
        <taxon>Nematocera</taxon>
        <taxon>Chironomoidea</taxon>
        <taxon>Chironomidae</taxon>
        <taxon>Chironominae</taxon>
        <taxon>Chironomus</taxon>
    </lineage>
</organism>
<protein>
    <submittedName>
        <fullName evidence="2">Uncharacterized protein</fullName>
    </submittedName>
</protein>
<keyword evidence="3" id="KW-1185">Reference proteome</keyword>
<dbReference type="EMBL" id="OU895877">
    <property type="protein sequence ID" value="CAG9801549.1"/>
    <property type="molecule type" value="Genomic_DNA"/>
</dbReference>
<proteinExistence type="predicted"/>
<accession>A0A9N9WQ69</accession>